<evidence type="ECO:0000313" key="3">
    <source>
        <dbReference type="Proteomes" id="UP000177506"/>
    </source>
</evidence>
<dbReference type="Gene3D" id="1.20.120.1530">
    <property type="match status" value="1"/>
</dbReference>
<evidence type="ECO:0000256" key="1">
    <source>
        <dbReference type="SAM" id="MobiDB-lite"/>
    </source>
</evidence>
<dbReference type="RefSeq" id="WP_070745450.1">
    <property type="nucleotide sequence ID" value="NZ_MDZA01000328.1"/>
</dbReference>
<gene>
    <name evidence="2" type="ORF">BEN49_10140</name>
</gene>
<comment type="caution">
    <text evidence="2">The sequence shown here is derived from an EMBL/GenBank/DDBJ whole genome shotgun (WGS) entry which is preliminary data.</text>
</comment>
<sequence>MASPKTPQPKPRRAAAAAEEAPAAVAPAVLPDGTRTPNDLTRKRGSSRGSIDTQDPGYVNDQLNRVLYALDAFKKGDVSVRLTKQNDDIFSEIAEAYNSMVAMIGGVGGEVSRISKVAGVEGNLKARARPTGPRASGAT</sequence>
<dbReference type="AlphaFoldDB" id="A0A1G1TC80"/>
<reference evidence="2 3" key="1">
    <citation type="submission" date="2016-08" db="EMBL/GenBank/DDBJ databases">
        <title>Hymenobacter coccineus sp. nov., Hymenobacter lapidarius sp. nov. and Hymenobacter glacialis sp. nov., isolated from Antarctic soil.</title>
        <authorList>
            <person name="Sedlacek I."/>
            <person name="Kralova S."/>
            <person name="Kyrova K."/>
            <person name="Maslanova I."/>
            <person name="Stankova E."/>
            <person name="Vrbovska V."/>
            <person name="Nemec M."/>
            <person name="Bartak M."/>
            <person name="Svec P."/>
            <person name="Busse H.-J."/>
            <person name="Pantucek R."/>
        </authorList>
    </citation>
    <scope>NUCLEOTIDE SEQUENCE [LARGE SCALE GENOMIC DNA]</scope>
    <source>
        <strain evidence="2 3">CCM 8649</strain>
    </source>
</reference>
<feature type="compositionally biased region" description="Low complexity" evidence="1">
    <location>
        <begin position="14"/>
        <end position="29"/>
    </location>
</feature>
<accession>A0A1G1TC80</accession>
<evidence type="ECO:0008006" key="4">
    <source>
        <dbReference type="Google" id="ProtNLM"/>
    </source>
</evidence>
<organism evidence="2 3">
    <name type="scientific">Hymenobacter coccineus</name>
    <dbReference type="NCBI Taxonomy" id="1908235"/>
    <lineage>
        <taxon>Bacteria</taxon>
        <taxon>Pseudomonadati</taxon>
        <taxon>Bacteroidota</taxon>
        <taxon>Cytophagia</taxon>
        <taxon>Cytophagales</taxon>
        <taxon>Hymenobacteraceae</taxon>
        <taxon>Hymenobacter</taxon>
    </lineage>
</organism>
<name>A0A1G1TC80_9BACT</name>
<dbReference type="EMBL" id="MDZA01000328">
    <property type="protein sequence ID" value="OGX88496.1"/>
    <property type="molecule type" value="Genomic_DNA"/>
</dbReference>
<dbReference type="Proteomes" id="UP000177506">
    <property type="component" value="Unassembled WGS sequence"/>
</dbReference>
<keyword evidence="3" id="KW-1185">Reference proteome</keyword>
<proteinExistence type="predicted"/>
<feature type="region of interest" description="Disordered" evidence="1">
    <location>
        <begin position="1"/>
        <end position="57"/>
    </location>
</feature>
<evidence type="ECO:0000313" key="2">
    <source>
        <dbReference type="EMBL" id="OGX88496.1"/>
    </source>
</evidence>
<protein>
    <recommendedName>
        <fullName evidence="4">HAMP domain-containing protein</fullName>
    </recommendedName>
</protein>